<evidence type="ECO:0000256" key="2">
    <source>
        <dbReference type="ARBA" id="ARBA00022448"/>
    </source>
</evidence>
<feature type="region of interest" description="Disordered" evidence="7">
    <location>
        <begin position="319"/>
        <end position="383"/>
    </location>
</feature>
<dbReference type="STRING" id="3055.A0A2K3DEI7"/>
<dbReference type="InterPro" id="IPR004680">
    <property type="entry name" value="Cit_transptr-like_dom"/>
</dbReference>
<evidence type="ECO:0000256" key="5">
    <source>
        <dbReference type="ARBA" id="ARBA00022989"/>
    </source>
</evidence>
<dbReference type="PANTHER" id="PTHR43302:SF5">
    <property type="entry name" value="TRANSPORTER ARSB-RELATED"/>
    <property type="match status" value="1"/>
</dbReference>
<feature type="region of interest" description="Disordered" evidence="7">
    <location>
        <begin position="419"/>
        <end position="445"/>
    </location>
</feature>
<dbReference type="Pfam" id="PF03600">
    <property type="entry name" value="CitMHS"/>
    <property type="match status" value="1"/>
</dbReference>
<evidence type="ECO:0000256" key="1">
    <source>
        <dbReference type="ARBA" id="ARBA00004651"/>
    </source>
</evidence>
<feature type="transmembrane region" description="Helical" evidence="8">
    <location>
        <begin position="6"/>
        <end position="28"/>
    </location>
</feature>
<dbReference type="InParanoid" id="A0A2K3DEI7"/>
<dbReference type="ExpressionAtlas" id="A0A2K3DEI7">
    <property type="expression patterns" value="baseline"/>
</dbReference>
<comment type="subcellular location">
    <subcellularLocation>
        <location evidence="1">Cell membrane</location>
        <topology evidence="1">Multi-pass membrane protein</topology>
    </subcellularLocation>
</comment>
<feature type="compositionally biased region" description="Low complexity" evidence="7">
    <location>
        <begin position="373"/>
        <end position="383"/>
    </location>
</feature>
<evidence type="ECO:0000256" key="8">
    <source>
        <dbReference type="SAM" id="Phobius"/>
    </source>
</evidence>
<protein>
    <recommendedName>
        <fullName evidence="9">Citrate transporter-like domain-containing protein</fullName>
    </recommendedName>
</protein>
<evidence type="ECO:0000256" key="3">
    <source>
        <dbReference type="ARBA" id="ARBA00022475"/>
    </source>
</evidence>
<keyword evidence="5 8" id="KW-1133">Transmembrane helix</keyword>
<dbReference type="RefSeq" id="XP_042921246.1">
    <property type="nucleotide sequence ID" value="XM_043065742.1"/>
</dbReference>
<evidence type="ECO:0000256" key="7">
    <source>
        <dbReference type="SAM" id="MobiDB-lite"/>
    </source>
</evidence>
<dbReference type="GO" id="GO:0005886">
    <property type="term" value="C:plasma membrane"/>
    <property type="evidence" value="ECO:0007669"/>
    <property type="project" value="UniProtKB-SubCell"/>
</dbReference>
<proteinExistence type="predicted"/>
<accession>A0A2K3DEI7</accession>
<feature type="transmembrane region" description="Helical" evidence="8">
    <location>
        <begin position="759"/>
        <end position="780"/>
    </location>
</feature>
<name>A0A2K3DEI7_CHLRE</name>
<dbReference type="PANTHER" id="PTHR43302">
    <property type="entry name" value="TRANSPORTER ARSB-RELATED"/>
    <property type="match status" value="1"/>
</dbReference>
<dbReference type="OrthoDB" id="442352at2759"/>
<sequence>MTDVGSFTAVAALVIFCLAIVFTLLLVFKPVAVNIPLPASSRRKPLQIAIKYYIAPVIAVLLMLACTCMTIQDVGRGLLGNDQIKPYGILILFMSMAYIAESLDATGIFAWMALKFTVLSGGRGFVLFLFYFLLSSFITTFTSNDVCILTLTPIVCYFAKATGADPMPFLFAEYAAANTFGALLYTGNPTNIIVAQAYDMTFLGYSKYMTLPTFAAGVVTFLVLLLEFRSSIPRRIPLPAVDASHMVRDRLGAVFGSVNMLTCLSLLAAAPTLGWELWAITLVCGGVHAVYNLWPFRASLPHVWGPLSECWSCGGERLHGEEGEHEGVGDKKDRSGRGGGAENGGSGRSSGSSGDIAKAGKDVGNDGGGGWGLPPAGAGAAVGSEADSSGVAAFASPASGRQSPAAGAVALTPCVTEPPAQLHASRSVRRKQAIASSGNGNTGGAVDDPLVAPLINMPAVSAAAAAARTDSALGTRPLFERRPSASGVGSAADAHSRPVAEAMEVTSAAVSEAAPVVAAAAGLAAGPVAEATETPPTAEPLLPAAIAADDAAADGRPALPPGTVSINIATPPPPPCVASAAIDESTTAAAIAAGSTALSPLSAAAGTGPVAMTVDDLRGRAPTYWGLLFDLPWEVVPFTLGMFVLVEGLSVQGWLAVFGSGLGDACRTLPAAVFIIGFLSVFLANTINNQPMTILLTRVLLSEQFTSRVGYGNTHMASLFALVLASNIGAVFTLIGALAGILWSNILGLHGLRCSYLRFLRVCFPVGFASLVAGLAVLWFEFGVFPHS</sequence>
<feature type="transmembrane region" description="Helical" evidence="8">
    <location>
        <begin position="251"/>
        <end position="271"/>
    </location>
</feature>
<dbReference type="GO" id="GO:0016020">
    <property type="term" value="C:membrane"/>
    <property type="evidence" value="ECO:0000318"/>
    <property type="project" value="GO_Central"/>
</dbReference>
<dbReference type="Gramene" id="PNW78937">
    <property type="protein sequence ID" value="PNW78937"/>
    <property type="gene ID" value="CHLRE_09g395139v5"/>
</dbReference>
<feature type="transmembrane region" description="Helical" evidence="8">
    <location>
        <begin position="208"/>
        <end position="226"/>
    </location>
</feature>
<dbReference type="OMA" id="CYFAKAT"/>
<feature type="transmembrane region" description="Helical" evidence="8">
    <location>
        <begin position="669"/>
        <end position="687"/>
    </location>
</feature>
<dbReference type="EMBL" id="CM008970">
    <property type="protein sequence ID" value="PNW78937.1"/>
    <property type="molecule type" value="Genomic_DNA"/>
</dbReference>
<reference evidence="10 11" key="1">
    <citation type="journal article" date="2007" name="Science">
        <title>The Chlamydomonas genome reveals the evolution of key animal and plant functions.</title>
        <authorList>
            <person name="Merchant S.S."/>
            <person name="Prochnik S.E."/>
            <person name="Vallon O."/>
            <person name="Harris E.H."/>
            <person name="Karpowicz S.J."/>
            <person name="Witman G.B."/>
            <person name="Terry A."/>
            <person name="Salamov A."/>
            <person name="Fritz-Laylin L.K."/>
            <person name="Marechal-Drouard L."/>
            <person name="Marshall W.F."/>
            <person name="Qu L.H."/>
            <person name="Nelson D.R."/>
            <person name="Sanderfoot A.A."/>
            <person name="Spalding M.H."/>
            <person name="Kapitonov V.V."/>
            <person name="Ren Q."/>
            <person name="Ferris P."/>
            <person name="Lindquist E."/>
            <person name="Shapiro H."/>
            <person name="Lucas S.M."/>
            <person name="Grimwood J."/>
            <person name="Schmutz J."/>
            <person name="Cardol P."/>
            <person name="Cerutti H."/>
            <person name="Chanfreau G."/>
            <person name="Chen C.L."/>
            <person name="Cognat V."/>
            <person name="Croft M.T."/>
            <person name="Dent R."/>
            <person name="Dutcher S."/>
            <person name="Fernandez E."/>
            <person name="Fukuzawa H."/>
            <person name="Gonzalez-Ballester D."/>
            <person name="Gonzalez-Halphen D."/>
            <person name="Hallmann A."/>
            <person name="Hanikenne M."/>
            <person name="Hippler M."/>
            <person name="Inwood W."/>
            <person name="Jabbari K."/>
            <person name="Kalanon M."/>
            <person name="Kuras R."/>
            <person name="Lefebvre P.A."/>
            <person name="Lemaire S.D."/>
            <person name="Lobanov A.V."/>
            <person name="Lohr M."/>
            <person name="Manuell A."/>
            <person name="Meier I."/>
            <person name="Mets L."/>
            <person name="Mittag M."/>
            <person name="Mittelmeier T."/>
            <person name="Moroney J.V."/>
            <person name="Moseley J."/>
            <person name="Napoli C."/>
            <person name="Nedelcu A.M."/>
            <person name="Niyogi K."/>
            <person name="Novoselov S.V."/>
            <person name="Paulsen I.T."/>
            <person name="Pazour G."/>
            <person name="Purton S."/>
            <person name="Ral J.P."/>
            <person name="Riano-Pachon D.M."/>
            <person name="Riekhof W."/>
            <person name="Rymarquis L."/>
            <person name="Schroda M."/>
            <person name="Stern D."/>
            <person name="Umen J."/>
            <person name="Willows R."/>
            <person name="Wilson N."/>
            <person name="Zimmer S.L."/>
            <person name="Allmer J."/>
            <person name="Balk J."/>
            <person name="Bisova K."/>
            <person name="Chen C.J."/>
            <person name="Elias M."/>
            <person name="Gendler K."/>
            <person name="Hauser C."/>
            <person name="Lamb M.R."/>
            <person name="Ledford H."/>
            <person name="Long J.C."/>
            <person name="Minagawa J."/>
            <person name="Page M.D."/>
            <person name="Pan J."/>
            <person name="Pootakham W."/>
            <person name="Roje S."/>
            <person name="Rose A."/>
            <person name="Stahlberg E."/>
            <person name="Terauchi A.M."/>
            <person name="Yang P."/>
            <person name="Ball S."/>
            <person name="Bowler C."/>
            <person name="Dieckmann C.L."/>
            <person name="Gladyshev V.N."/>
            <person name="Green P."/>
            <person name="Jorgensen R."/>
            <person name="Mayfield S."/>
            <person name="Mueller-Roeber B."/>
            <person name="Rajamani S."/>
            <person name="Sayre R.T."/>
            <person name="Brokstein P."/>
            <person name="Dubchak I."/>
            <person name="Goodstein D."/>
            <person name="Hornick L."/>
            <person name="Huang Y.W."/>
            <person name="Jhaveri J."/>
            <person name="Luo Y."/>
            <person name="Martinez D."/>
            <person name="Ngau W.C."/>
            <person name="Otillar B."/>
            <person name="Poliakov A."/>
            <person name="Porter A."/>
            <person name="Szajkowski L."/>
            <person name="Werner G."/>
            <person name="Zhou K."/>
            <person name="Grigoriev I.V."/>
            <person name="Rokhsar D.S."/>
            <person name="Grossman A.R."/>
        </authorList>
    </citation>
    <scope>NUCLEOTIDE SEQUENCE [LARGE SCALE GENOMIC DNA]</scope>
    <source>
        <strain evidence="11">CC-503</strain>
    </source>
</reference>
<evidence type="ECO:0000256" key="6">
    <source>
        <dbReference type="ARBA" id="ARBA00023136"/>
    </source>
</evidence>
<evidence type="ECO:0000256" key="4">
    <source>
        <dbReference type="ARBA" id="ARBA00022692"/>
    </source>
</evidence>
<evidence type="ECO:0000313" key="11">
    <source>
        <dbReference type="Proteomes" id="UP000006906"/>
    </source>
</evidence>
<feature type="transmembrane region" description="Helical" evidence="8">
    <location>
        <begin position="719"/>
        <end position="747"/>
    </location>
</feature>
<dbReference type="GO" id="GO:0055085">
    <property type="term" value="P:transmembrane transport"/>
    <property type="evidence" value="ECO:0007669"/>
    <property type="project" value="InterPro"/>
</dbReference>
<keyword evidence="6 8" id="KW-0472">Membrane</keyword>
<gene>
    <name evidence="10" type="ORF">CHLRE_09g395139v5</name>
</gene>
<evidence type="ECO:0000313" key="10">
    <source>
        <dbReference type="EMBL" id="PNW78937.1"/>
    </source>
</evidence>
<feature type="domain" description="Citrate transporter-like" evidence="9">
    <location>
        <begin position="54"/>
        <end position="701"/>
    </location>
</feature>
<dbReference type="Proteomes" id="UP000006906">
    <property type="component" value="Chromosome 9"/>
</dbReference>
<feature type="compositionally biased region" description="Gly residues" evidence="7">
    <location>
        <begin position="337"/>
        <end position="348"/>
    </location>
</feature>
<keyword evidence="4 8" id="KW-0812">Transmembrane</keyword>
<dbReference type="AlphaFoldDB" id="A0A2K3DEI7"/>
<dbReference type="GeneID" id="5720309"/>
<keyword evidence="11" id="KW-1185">Reference proteome</keyword>
<keyword evidence="2" id="KW-0813">Transport</keyword>
<feature type="transmembrane region" description="Helical" evidence="8">
    <location>
        <begin position="49"/>
        <end position="72"/>
    </location>
</feature>
<feature type="transmembrane region" description="Helical" evidence="8">
    <location>
        <begin position="84"/>
        <end position="100"/>
    </location>
</feature>
<feature type="compositionally biased region" description="Basic and acidic residues" evidence="7">
    <location>
        <begin position="319"/>
        <end position="336"/>
    </location>
</feature>
<evidence type="ECO:0000259" key="9">
    <source>
        <dbReference type="Pfam" id="PF03600"/>
    </source>
</evidence>
<keyword evidence="3" id="KW-1003">Cell membrane</keyword>
<dbReference type="KEGG" id="cre:CHLRE_09g395139v5"/>
<organism evidence="10 11">
    <name type="scientific">Chlamydomonas reinhardtii</name>
    <name type="common">Chlamydomonas smithii</name>
    <dbReference type="NCBI Taxonomy" id="3055"/>
    <lineage>
        <taxon>Eukaryota</taxon>
        <taxon>Viridiplantae</taxon>
        <taxon>Chlorophyta</taxon>
        <taxon>core chlorophytes</taxon>
        <taxon>Chlorophyceae</taxon>
        <taxon>CS clade</taxon>
        <taxon>Chlamydomonadales</taxon>
        <taxon>Chlamydomonadaceae</taxon>
        <taxon>Chlamydomonas</taxon>
    </lineage>
</organism>